<feature type="transmembrane region" description="Helical" evidence="13">
    <location>
        <begin position="58"/>
        <end position="78"/>
    </location>
</feature>
<reference evidence="14 15" key="1">
    <citation type="submission" date="2017-04" db="EMBL/GenBank/DDBJ databases">
        <title>Genome sequencing of [Candida] sorbophila.</title>
        <authorList>
            <person name="Ahn J.O."/>
        </authorList>
    </citation>
    <scope>NUCLEOTIDE SEQUENCE [LARGE SCALE GENOMIC DNA]</scope>
    <source>
        <strain evidence="14 15">DS02</strain>
    </source>
</reference>
<feature type="transmembrane region" description="Helical" evidence="13">
    <location>
        <begin position="32"/>
        <end position="52"/>
    </location>
</feature>
<organism evidence="14 15">
    <name type="scientific">Wickerhamiella sorbophila</name>
    <dbReference type="NCBI Taxonomy" id="45607"/>
    <lineage>
        <taxon>Eukaryota</taxon>
        <taxon>Fungi</taxon>
        <taxon>Dikarya</taxon>
        <taxon>Ascomycota</taxon>
        <taxon>Saccharomycotina</taxon>
        <taxon>Dipodascomycetes</taxon>
        <taxon>Dipodascales</taxon>
        <taxon>Trichomonascaceae</taxon>
        <taxon>Wickerhamiella</taxon>
    </lineage>
</organism>
<evidence type="ECO:0000313" key="14">
    <source>
        <dbReference type="EMBL" id="PRT55805.1"/>
    </source>
</evidence>
<dbReference type="PANTHER" id="PTHR13269:SF6">
    <property type="entry name" value="NUCLEOPORIN NDC1"/>
    <property type="match status" value="1"/>
</dbReference>
<dbReference type="InterPro" id="IPR019049">
    <property type="entry name" value="Nucleoporin_prot_Ndc1/Nup"/>
</dbReference>
<name>A0A2T0FLF1_9ASCO</name>
<feature type="transmembrane region" description="Helical" evidence="13">
    <location>
        <begin position="262"/>
        <end position="281"/>
    </location>
</feature>
<keyword evidence="6" id="KW-0509">mRNA transport</keyword>
<dbReference type="GO" id="GO:0015031">
    <property type="term" value="P:protein transport"/>
    <property type="evidence" value="ECO:0007669"/>
    <property type="project" value="UniProtKB-KW"/>
</dbReference>
<dbReference type="AlphaFoldDB" id="A0A2T0FLF1"/>
<dbReference type="GO" id="GO:0005816">
    <property type="term" value="C:spindle pole body"/>
    <property type="evidence" value="ECO:0007669"/>
    <property type="project" value="TreeGrafter"/>
</dbReference>
<feature type="transmembrane region" description="Helical" evidence="13">
    <location>
        <begin position="98"/>
        <end position="120"/>
    </location>
</feature>
<evidence type="ECO:0000256" key="4">
    <source>
        <dbReference type="ARBA" id="ARBA00022448"/>
    </source>
</evidence>
<comment type="subcellular location">
    <subcellularLocation>
        <location evidence="1">Nucleus membrane</location>
        <topology evidence="1">Multi-pass membrane protein</topology>
    </subcellularLocation>
    <subcellularLocation>
        <location evidence="2">Nucleus</location>
        <location evidence="2">Nuclear pore complex</location>
    </subcellularLocation>
</comment>
<dbReference type="GO" id="GO:0006999">
    <property type="term" value="P:nuclear pore organization"/>
    <property type="evidence" value="ECO:0007669"/>
    <property type="project" value="TreeGrafter"/>
</dbReference>
<feature type="transmembrane region" description="Helical" evidence="13">
    <location>
        <begin position="168"/>
        <end position="188"/>
    </location>
</feature>
<keyword evidence="7" id="KW-0653">Protein transport</keyword>
<protein>
    <submittedName>
        <fullName evidence="14">Nuclear envelope protein ndc1</fullName>
    </submittedName>
</protein>
<comment type="similarity">
    <text evidence="3">Belongs to the NDC1 family.</text>
</comment>
<comment type="caution">
    <text evidence="14">The sequence shown here is derived from an EMBL/GenBank/DDBJ whole genome shotgun (WGS) entry which is preliminary data.</text>
</comment>
<keyword evidence="14" id="KW-0946">Virion</keyword>
<evidence type="ECO:0000256" key="9">
    <source>
        <dbReference type="ARBA" id="ARBA00023010"/>
    </source>
</evidence>
<keyword evidence="4" id="KW-0813">Transport</keyword>
<dbReference type="PANTHER" id="PTHR13269">
    <property type="entry name" value="NUCLEOPORIN NDC1"/>
    <property type="match status" value="1"/>
</dbReference>
<dbReference type="Proteomes" id="UP000238350">
    <property type="component" value="Unassembled WGS sequence"/>
</dbReference>
<dbReference type="GO" id="GO:0031965">
    <property type="term" value="C:nuclear membrane"/>
    <property type="evidence" value="ECO:0007669"/>
    <property type="project" value="UniProtKB-SubCell"/>
</dbReference>
<evidence type="ECO:0000256" key="12">
    <source>
        <dbReference type="ARBA" id="ARBA00023242"/>
    </source>
</evidence>
<gene>
    <name evidence="14" type="ORF">B9G98_03425</name>
</gene>
<keyword evidence="15" id="KW-1185">Reference proteome</keyword>
<dbReference type="GO" id="GO:0070762">
    <property type="term" value="C:nuclear pore transmembrane ring"/>
    <property type="evidence" value="ECO:0007669"/>
    <property type="project" value="TreeGrafter"/>
</dbReference>
<accession>A0A2T0FLF1</accession>
<dbReference type="Pfam" id="PF09531">
    <property type="entry name" value="Ndc1_Nup"/>
    <property type="match status" value="1"/>
</dbReference>
<dbReference type="OrthoDB" id="67850at2759"/>
<evidence type="ECO:0000256" key="8">
    <source>
        <dbReference type="ARBA" id="ARBA00022989"/>
    </source>
</evidence>
<evidence type="ECO:0000313" key="15">
    <source>
        <dbReference type="Proteomes" id="UP000238350"/>
    </source>
</evidence>
<evidence type="ECO:0000256" key="3">
    <source>
        <dbReference type="ARBA" id="ARBA00005760"/>
    </source>
</evidence>
<evidence type="ECO:0000256" key="10">
    <source>
        <dbReference type="ARBA" id="ARBA00023132"/>
    </source>
</evidence>
<dbReference type="EMBL" id="NDIQ01000022">
    <property type="protein sequence ID" value="PRT55805.1"/>
    <property type="molecule type" value="Genomic_DNA"/>
</dbReference>
<keyword evidence="5 13" id="KW-0812">Transmembrane</keyword>
<evidence type="ECO:0000256" key="11">
    <source>
        <dbReference type="ARBA" id="ARBA00023136"/>
    </source>
</evidence>
<dbReference type="GO" id="GO:0051028">
    <property type="term" value="P:mRNA transport"/>
    <property type="evidence" value="ECO:0007669"/>
    <property type="project" value="UniProtKB-KW"/>
</dbReference>
<keyword evidence="10" id="KW-0906">Nuclear pore complex</keyword>
<keyword evidence="9" id="KW-0811">Translocation</keyword>
<dbReference type="STRING" id="45607.A0A2T0FLF1"/>
<evidence type="ECO:0000256" key="13">
    <source>
        <dbReference type="SAM" id="Phobius"/>
    </source>
</evidence>
<evidence type="ECO:0000256" key="7">
    <source>
        <dbReference type="ARBA" id="ARBA00022927"/>
    </source>
</evidence>
<dbReference type="RefSeq" id="XP_024665750.1">
    <property type="nucleotide sequence ID" value="XM_024809982.1"/>
</dbReference>
<keyword evidence="14" id="KW-0261">Viral envelope protein</keyword>
<dbReference type="GeneID" id="36517173"/>
<sequence>MVSVVRLLPRHKIARNGVPYTKLLAWVLNARFFNLIKFLTFVSVPFCLLQRFDLGIAFLYSFSGLMAAIMVVLLARKVRIATYSQYYPSLAWEIGRKLLAPSYLSLAAAYSLSAVIYIWLFASGSSPLFEVIKVELPPTPPGLPKNLNASPHGDLRVVNQEFCFRHHFAIYVGFVYAAYHLIAGFDVLGSEVRIEAPWRQLKSSAQKTLVSGFVASSAIVGSWILVYSASHNYVHKLYKVFGLNIQGQTEFPSIKVISGASYHFFGLVMIWTIANSAFRVYMSLGPYHRGHTISSPSQDPNGSLLSGFQHRSGSLTQLTAWQELLFIARRDEQRRKSIFKDVDSDRVVWKLIRAEYAKLVGTTVQSLEAKPKPAEKVPQGTSKASDALAHAAHMSSSCLFTRPATTTTVEQLKPETKNVFVRARISPSMRLIDQMQDPSAQRSQDAIRWLGVAIPDLKKPLLACMSQTHRKFLLSSVGKPFRHTSQRQAHKLIPQCGLLSLALESVSGLIVASHDEDPFGYVQVDIAATLAQLDTLLSLLDKVMKRDKSQWEDVAVQAGLVEPDFGPLLTVHQSAVSAFDSIATRFGIYFDDLKVNDAVKKRAGL</sequence>
<dbReference type="GO" id="GO:0106166">
    <property type="term" value="F:spindle pole body-nuclear membrane anchor activity"/>
    <property type="evidence" value="ECO:0007669"/>
    <property type="project" value="TreeGrafter"/>
</dbReference>
<evidence type="ECO:0000256" key="5">
    <source>
        <dbReference type="ARBA" id="ARBA00022692"/>
    </source>
</evidence>
<dbReference type="GO" id="GO:0070631">
    <property type="term" value="P:spindle pole body localization"/>
    <property type="evidence" value="ECO:0007669"/>
    <property type="project" value="TreeGrafter"/>
</dbReference>
<proteinExistence type="inferred from homology"/>
<feature type="transmembrane region" description="Helical" evidence="13">
    <location>
        <begin position="209"/>
        <end position="229"/>
    </location>
</feature>
<evidence type="ECO:0000256" key="6">
    <source>
        <dbReference type="ARBA" id="ARBA00022816"/>
    </source>
</evidence>
<evidence type="ECO:0000256" key="2">
    <source>
        <dbReference type="ARBA" id="ARBA00004567"/>
    </source>
</evidence>
<keyword evidence="11 13" id="KW-0472">Membrane</keyword>
<keyword evidence="12" id="KW-0539">Nucleus</keyword>
<evidence type="ECO:0000256" key="1">
    <source>
        <dbReference type="ARBA" id="ARBA00004232"/>
    </source>
</evidence>
<keyword evidence="8 13" id="KW-1133">Transmembrane helix</keyword>